<keyword evidence="6 12" id="KW-0812">Transmembrane</keyword>
<evidence type="ECO:0000256" key="9">
    <source>
        <dbReference type="ARBA" id="ARBA00023136"/>
    </source>
</evidence>
<keyword evidence="9 12" id="KW-0472">Membrane</keyword>
<proteinExistence type="inferred from homology"/>
<comment type="similarity">
    <text evidence="3">Belongs to the CpsC/CapA family.</text>
</comment>
<dbReference type="InterPro" id="IPR032807">
    <property type="entry name" value="GNVR"/>
</dbReference>
<dbReference type="PANTHER" id="PTHR32309:SF13">
    <property type="entry name" value="FERRIC ENTEROBACTIN TRANSPORT PROTEIN FEPE"/>
    <property type="match status" value="1"/>
</dbReference>
<evidence type="ECO:0000256" key="6">
    <source>
        <dbReference type="ARBA" id="ARBA00022692"/>
    </source>
</evidence>
<evidence type="ECO:0000256" key="5">
    <source>
        <dbReference type="ARBA" id="ARBA00022475"/>
    </source>
</evidence>
<evidence type="ECO:0000256" key="8">
    <source>
        <dbReference type="ARBA" id="ARBA00022989"/>
    </source>
</evidence>
<evidence type="ECO:0000313" key="15">
    <source>
        <dbReference type="EMBL" id="MDT1973178.1"/>
    </source>
</evidence>
<evidence type="ECO:0000313" key="16">
    <source>
        <dbReference type="Proteomes" id="UP001249945"/>
    </source>
</evidence>
<evidence type="ECO:0000259" key="13">
    <source>
        <dbReference type="Pfam" id="PF02706"/>
    </source>
</evidence>
<comment type="pathway">
    <text evidence="2">Capsule biogenesis; capsule polysaccharide biosynthesis.</text>
</comment>
<reference evidence="15" key="1">
    <citation type="submission" date="2022-04" db="EMBL/GenBank/DDBJ databases">
        <title>Draft genome sequences of lactic acid bacteria (LAB) strains involved in meat spoilage.</title>
        <authorList>
            <person name="Palevich N."/>
        </authorList>
    </citation>
    <scope>NUCLEOTIDE SEQUENCE</scope>
    <source>
        <strain evidence="15">9-14</strain>
    </source>
</reference>
<evidence type="ECO:0000256" key="1">
    <source>
        <dbReference type="ARBA" id="ARBA00004651"/>
    </source>
</evidence>
<evidence type="ECO:0000256" key="3">
    <source>
        <dbReference type="ARBA" id="ARBA00006683"/>
    </source>
</evidence>
<keyword evidence="8 12" id="KW-1133">Transmembrane helix</keyword>
<dbReference type="Pfam" id="PF13807">
    <property type="entry name" value="GNVR"/>
    <property type="match status" value="1"/>
</dbReference>
<accession>A0AAW8R781</accession>
<comment type="caution">
    <text evidence="15">The sequence shown here is derived from an EMBL/GenBank/DDBJ whole genome shotgun (WGS) entry which is preliminary data.</text>
</comment>
<name>A0AAW8R781_CARDV</name>
<comment type="subcellular location">
    <subcellularLocation>
        <location evidence="1">Cell membrane</location>
        <topology evidence="1">Multi-pass membrane protein</topology>
    </subcellularLocation>
</comment>
<evidence type="ECO:0000256" key="12">
    <source>
        <dbReference type="SAM" id="Phobius"/>
    </source>
</evidence>
<dbReference type="InterPro" id="IPR003856">
    <property type="entry name" value="LPS_length_determ_N"/>
</dbReference>
<dbReference type="RefSeq" id="WP_311779896.1">
    <property type="nucleotide sequence ID" value="NZ_JALRMQ010000004.1"/>
</dbReference>
<feature type="transmembrane region" description="Helical" evidence="12">
    <location>
        <begin position="175"/>
        <end position="193"/>
    </location>
</feature>
<dbReference type="Proteomes" id="UP001249945">
    <property type="component" value="Unassembled WGS sequence"/>
</dbReference>
<dbReference type="GO" id="GO:0005886">
    <property type="term" value="C:plasma membrane"/>
    <property type="evidence" value="ECO:0007669"/>
    <property type="project" value="UniProtKB-SubCell"/>
</dbReference>
<evidence type="ECO:0000256" key="2">
    <source>
        <dbReference type="ARBA" id="ARBA00005132"/>
    </source>
</evidence>
<dbReference type="AlphaFoldDB" id="A0AAW8R781"/>
<feature type="domain" description="Polysaccharide chain length determinant N-terminal" evidence="13">
    <location>
        <begin position="5"/>
        <end position="94"/>
    </location>
</feature>
<protein>
    <recommendedName>
        <fullName evidence="4">Capsular polysaccharide biosynthesis protein CpsC</fullName>
    </recommendedName>
</protein>
<dbReference type="GO" id="GO:0004713">
    <property type="term" value="F:protein tyrosine kinase activity"/>
    <property type="evidence" value="ECO:0007669"/>
    <property type="project" value="TreeGrafter"/>
</dbReference>
<gene>
    <name evidence="15" type="ORF">MX635_02080</name>
</gene>
<evidence type="ECO:0000259" key="14">
    <source>
        <dbReference type="Pfam" id="PF13807"/>
    </source>
</evidence>
<feature type="domain" description="Tyrosine-protein kinase G-rich" evidence="14">
    <location>
        <begin position="142"/>
        <end position="196"/>
    </location>
</feature>
<feature type="transmembrane region" description="Helical" evidence="12">
    <location>
        <begin position="20"/>
        <end position="40"/>
    </location>
</feature>
<dbReference type="GO" id="GO:0000271">
    <property type="term" value="P:polysaccharide biosynthetic process"/>
    <property type="evidence" value="ECO:0007669"/>
    <property type="project" value="UniProtKB-KW"/>
</dbReference>
<keyword evidence="7" id="KW-0972">Capsule biogenesis/degradation</keyword>
<organism evidence="15 16">
    <name type="scientific">Carnobacterium divergens</name>
    <name type="common">Lactobacillus divergens</name>
    <dbReference type="NCBI Taxonomy" id="2748"/>
    <lineage>
        <taxon>Bacteria</taxon>
        <taxon>Bacillati</taxon>
        <taxon>Bacillota</taxon>
        <taxon>Bacilli</taxon>
        <taxon>Lactobacillales</taxon>
        <taxon>Carnobacteriaceae</taxon>
        <taxon>Carnobacterium</taxon>
    </lineage>
</organism>
<comment type="function">
    <text evidence="11">Required for CpsD phosphorylation. Involved in the regulation of capsular polysaccharide biosynthesis. May be part of a complex that directs the coordinated polymerization and export to the cell surface of the capsular polysaccharide.</text>
</comment>
<evidence type="ECO:0000256" key="10">
    <source>
        <dbReference type="ARBA" id="ARBA00023169"/>
    </source>
</evidence>
<evidence type="ECO:0000256" key="4">
    <source>
        <dbReference type="ARBA" id="ARBA00020739"/>
    </source>
</evidence>
<dbReference type="Pfam" id="PF02706">
    <property type="entry name" value="Wzz"/>
    <property type="match status" value="1"/>
</dbReference>
<dbReference type="PANTHER" id="PTHR32309">
    <property type="entry name" value="TYROSINE-PROTEIN KINASE"/>
    <property type="match status" value="1"/>
</dbReference>
<evidence type="ECO:0000256" key="7">
    <source>
        <dbReference type="ARBA" id="ARBA00022903"/>
    </source>
</evidence>
<sequence length="227" mass="25402">MEDIIDLKKLLVSLKHNKWWLVGAIIFSVGMMSIYLWLIATPIYQSHTQILISQTETKDIVLQSQNVQANLDLIDTYNVIIKSPRILGEVSKELKNQYSEDELTQAIQVSNASNSQIIDIKVESSNPNAAVKIANTTATTFQKEIMSIMKVDNVTILSEARVEANPKPIKPQKPMMIIVSLFIGVFVGVAIMFTRNLVDRTIKNDRDVQLLGVTFLGTISEITEEAP</sequence>
<dbReference type="InterPro" id="IPR050445">
    <property type="entry name" value="Bact_polysacc_biosynth/exp"/>
</dbReference>
<evidence type="ECO:0000256" key="11">
    <source>
        <dbReference type="ARBA" id="ARBA00045736"/>
    </source>
</evidence>
<keyword evidence="10" id="KW-0270">Exopolysaccharide synthesis</keyword>
<dbReference type="EMBL" id="JALRMR010000002">
    <property type="protein sequence ID" value="MDT1973178.1"/>
    <property type="molecule type" value="Genomic_DNA"/>
</dbReference>
<keyword evidence="5" id="KW-1003">Cell membrane</keyword>